<keyword evidence="2" id="KW-0472">Membrane</keyword>
<keyword evidence="2" id="KW-1133">Transmembrane helix</keyword>
<dbReference type="SUPFAM" id="SSF82714">
    <property type="entry name" value="Multidrug efflux transporter AcrB TolC docking domain, DN and DC subdomains"/>
    <property type="match status" value="2"/>
</dbReference>
<feature type="transmembrane region" description="Helical" evidence="2">
    <location>
        <begin position="494"/>
        <end position="517"/>
    </location>
</feature>
<dbReference type="HOGENOM" id="CLU_002755_1_2_7"/>
<dbReference type="KEGG" id="hoh:Hoch_6348"/>
<feature type="transmembrane region" description="Helical" evidence="2">
    <location>
        <begin position="970"/>
        <end position="988"/>
    </location>
</feature>
<dbReference type="SUPFAM" id="SSF82693">
    <property type="entry name" value="Multidrug efflux transporter AcrB pore domain, PN1, PN2, PC1 and PC2 subdomains"/>
    <property type="match status" value="3"/>
</dbReference>
<dbReference type="RefSeq" id="WP_012831410.1">
    <property type="nucleotide sequence ID" value="NC_013440.1"/>
</dbReference>
<dbReference type="Gene3D" id="1.20.1640.10">
    <property type="entry name" value="Multidrug efflux transporter AcrB transmembrane domain"/>
    <property type="match status" value="2"/>
</dbReference>
<organism evidence="3 4">
    <name type="scientific">Haliangium ochraceum (strain DSM 14365 / JCM 11303 / SMP-2)</name>
    <dbReference type="NCBI Taxonomy" id="502025"/>
    <lineage>
        <taxon>Bacteria</taxon>
        <taxon>Pseudomonadati</taxon>
        <taxon>Myxococcota</taxon>
        <taxon>Polyangia</taxon>
        <taxon>Haliangiales</taxon>
        <taxon>Kofleriaceae</taxon>
        <taxon>Haliangium</taxon>
    </lineage>
</organism>
<dbReference type="Gene3D" id="3.30.70.1320">
    <property type="entry name" value="Multidrug efflux transporter AcrB pore domain like"/>
    <property type="match status" value="1"/>
</dbReference>
<evidence type="ECO:0000256" key="1">
    <source>
        <dbReference type="SAM" id="MobiDB-lite"/>
    </source>
</evidence>
<proteinExistence type="predicted"/>
<feature type="region of interest" description="Disordered" evidence="1">
    <location>
        <begin position="1"/>
        <end position="26"/>
    </location>
</feature>
<feature type="compositionally biased region" description="Polar residues" evidence="1">
    <location>
        <begin position="1"/>
        <end position="20"/>
    </location>
</feature>
<reference evidence="3 4" key="1">
    <citation type="journal article" date="2010" name="Stand. Genomic Sci.">
        <title>Complete genome sequence of Haliangium ochraceum type strain (SMP-2).</title>
        <authorList>
            <consortium name="US DOE Joint Genome Institute (JGI-PGF)"/>
            <person name="Ivanova N."/>
            <person name="Daum C."/>
            <person name="Lang E."/>
            <person name="Abt B."/>
            <person name="Kopitz M."/>
            <person name="Saunders E."/>
            <person name="Lapidus A."/>
            <person name="Lucas S."/>
            <person name="Glavina Del Rio T."/>
            <person name="Nolan M."/>
            <person name="Tice H."/>
            <person name="Copeland A."/>
            <person name="Cheng J.F."/>
            <person name="Chen F."/>
            <person name="Bruce D."/>
            <person name="Goodwin L."/>
            <person name="Pitluck S."/>
            <person name="Mavromatis K."/>
            <person name="Pati A."/>
            <person name="Mikhailova N."/>
            <person name="Chen A."/>
            <person name="Palaniappan K."/>
            <person name="Land M."/>
            <person name="Hauser L."/>
            <person name="Chang Y.J."/>
            <person name="Jeffries C.D."/>
            <person name="Detter J.C."/>
            <person name="Brettin T."/>
            <person name="Rohde M."/>
            <person name="Goker M."/>
            <person name="Bristow J."/>
            <person name="Markowitz V."/>
            <person name="Eisen J.A."/>
            <person name="Hugenholtz P."/>
            <person name="Kyrpides N.C."/>
            <person name="Klenk H.P."/>
        </authorList>
    </citation>
    <scope>NUCLEOTIDE SEQUENCE [LARGE SCALE GENOMIC DNA]</scope>
    <source>
        <strain evidence="4">DSM 14365 / CIP 107738 / JCM 11303 / AJ 13395 / SMP-2</strain>
    </source>
</reference>
<dbReference type="PANTHER" id="PTHR32063:SF33">
    <property type="entry name" value="RND SUPERFAMILY EFFLUX PUMP PERMEASE COMPONENT"/>
    <property type="match status" value="1"/>
</dbReference>
<accession>D0LNZ2</accession>
<keyword evidence="2" id="KW-0812">Transmembrane</keyword>
<dbReference type="Proteomes" id="UP000001880">
    <property type="component" value="Chromosome"/>
</dbReference>
<dbReference type="STRING" id="502025.Hoch_6348"/>
<evidence type="ECO:0000256" key="2">
    <source>
        <dbReference type="SAM" id="Phobius"/>
    </source>
</evidence>
<feature type="transmembrane region" description="Helical" evidence="2">
    <location>
        <begin position="369"/>
        <end position="388"/>
    </location>
</feature>
<dbReference type="InterPro" id="IPR027463">
    <property type="entry name" value="AcrB_DN_DC_subdom"/>
</dbReference>
<feature type="transmembrane region" description="Helical" evidence="2">
    <location>
        <begin position="466"/>
        <end position="487"/>
    </location>
</feature>
<dbReference type="EMBL" id="CP001804">
    <property type="protein sequence ID" value="ACY18818.1"/>
    <property type="molecule type" value="Genomic_DNA"/>
</dbReference>
<dbReference type="eggNOG" id="COG0841">
    <property type="taxonomic scope" value="Bacteria"/>
</dbReference>
<dbReference type="PRINTS" id="PR00702">
    <property type="entry name" value="ACRIFLAVINRP"/>
</dbReference>
<feature type="transmembrane region" description="Helical" evidence="2">
    <location>
        <begin position="52"/>
        <end position="72"/>
    </location>
</feature>
<dbReference type="GO" id="GO:0042910">
    <property type="term" value="F:xenobiotic transmembrane transporter activity"/>
    <property type="evidence" value="ECO:0007669"/>
    <property type="project" value="TreeGrafter"/>
</dbReference>
<feature type="transmembrane region" description="Helical" evidence="2">
    <location>
        <begin position="394"/>
        <end position="412"/>
    </location>
</feature>
<feature type="transmembrane region" description="Helical" evidence="2">
    <location>
        <begin position="1041"/>
        <end position="1066"/>
    </location>
</feature>
<feature type="transmembrane region" description="Helical" evidence="2">
    <location>
        <begin position="1078"/>
        <end position="1095"/>
    </location>
</feature>
<protein>
    <submittedName>
        <fullName evidence="3">Acriflavin resistance protein</fullName>
    </submittedName>
</protein>
<dbReference type="Pfam" id="PF00873">
    <property type="entry name" value="ACR_tran"/>
    <property type="match status" value="1"/>
</dbReference>
<feature type="transmembrane region" description="Helical" evidence="2">
    <location>
        <begin position="564"/>
        <end position="584"/>
    </location>
</feature>
<feature type="transmembrane region" description="Helical" evidence="2">
    <location>
        <begin position="1008"/>
        <end position="1029"/>
    </location>
</feature>
<dbReference type="Gene3D" id="3.30.2090.10">
    <property type="entry name" value="Multidrug efflux transporter AcrB TolC docking domain, DN and DC subdomains"/>
    <property type="match status" value="2"/>
</dbReference>
<dbReference type="GO" id="GO:0005886">
    <property type="term" value="C:plasma membrane"/>
    <property type="evidence" value="ECO:0007669"/>
    <property type="project" value="TreeGrafter"/>
</dbReference>
<keyword evidence="4" id="KW-1185">Reference proteome</keyword>
<dbReference type="PANTHER" id="PTHR32063">
    <property type="match status" value="1"/>
</dbReference>
<dbReference type="InterPro" id="IPR001036">
    <property type="entry name" value="Acrflvin-R"/>
</dbReference>
<dbReference type="AlphaFoldDB" id="D0LNZ2"/>
<dbReference type="Gene3D" id="3.30.70.1440">
    <property type="entry name" value="Multidrug efflux transporter AcrB pore domain"/>
    <property type="match status" value="1"/>
</dbReference>
<feature type="transmembrane region" description="Helical" evidence="2">
    <location>
        <begin position="912"/>
        <end position="931"/>
    </location>
</feature>
<dbReference type="SUPFAM" id="SSF82866">
    <property type="entry name" value="Multidrug efflux transporter AcrB transmembrane domain"/>
    <property type="match status" value="2"/>
</dbReference>
<sequence length="1121" mass="121843">MHPTDSDTPSQQPTETNTPNFAELDPDRVDYEEEPRGKFGAGALAWMAKNSVAANVLMFVLLIGGAIVSTSLKQEVFPEFDLDIILVNVPYPGASPEEVEKGVGLAVEEAVRGLTGIKQVTTTASEGMATVVVELLRDSNPDQLLNEIKASVDRITSFPEDAEEPTVFMARIQNLVLSLVFYGDLDEKALRAIAERARDQLLQDERVTVVELGGVRDLEISIEVPQENLRRYGLTLEQIAGRVRQASIELPGGGLKTSSGEVLVRTAERRDSGVEFEQIELLSQPDGSTVYLGDVAEVIDGFTESDQETRYNGKRAVLLQIFRVGEQTPIEVSDAAKDYISTHRSALPPGVDVDIWADQSTFYKARRDLLFKNAAIGLVLVLLILGIFLEVHLAFWVTMGIPISFIGALLFLPMTDVSINMISLFAFILVLGMVVDDAIIVGETVYRCREEGLSRMDAAVRGVREVAVPVTFAIITTIIAYVPLLIVPGVMGKFFRVIPMVVIVCLLMSLVESLLILPAHLAHSSSSHSGVFGFVHRQQQRFSQFLTHHIQRFYVPTVTWAVRWRGLTAIIGVAVLAITIAMVATGRVETEFFPSVESDVINVQVEMPFGTAIERTTAVQKQLEATLDQTLDELGNRDTSVVGILSQLGTNGSMQNGPGQNIQAGSHMSEISVFLVPSDERSYQSNEVIRLWRNKLGEVPGVERISFSASTGPGADAPINIELSHIDLDVLYAASSALAGRLSDFAGTFDVNDGFSEGKPQLDLELTAEGRALGLTETDLARQIRAAFFGAEAVRQQRGRDEIRTYVRLPRSERESEYNIEEMIVRTPEGGELPLARAAHISRGRSYTSIRRIDGRRAVSVTADVDDTVSNANKILGEVTAQVLPELLREFPGLTYQFGGDTRDQQDSLGSLMIGLVGAVLAIFALLAIVFRSYLHPIAVITAIPFGFVGAVIGHLLLGFKISLMSAMGIVALAGVVVNDSLILIVAINRFREMGMTLQDAVVAGGAVRFRPIILTSLTTFFGLAPMILETSVQARFLIPMALSLGFGIIFATVITLLLVPAVYMIIESARYYLGNRWVLILLGPLGLPLILFGLSEPERGIEGQDAGSPADDGTGIAPAP</sequence>
<evidence type="ECO:0000313" key="4">
    <source>
        <dbReference type="Proteomes" id="UP000001880"/>
    </source>
</evidence>
<feature type="transmembrane region" description="Helical" evidence="2">
    <location>
        <begin position="937"/>
        <end position="958"/>
    </location>
</feature>
<gene>
    <name evidence="3" type="ordered locus">Hoch_6348</name>
</gene>
<evidence type="ECO:0000313" key="3">
    <source>
        <dbReference type="EMBL" id="ACY18818.1"/>
    </source>
</evidence>
<dbReference type="Gene3D" id="3.30.70.1430">
    <property type="entry name" value="Multidrug efflux transporter AcrB pore domain"/>
    <property type="match status" value="2"/>
</dbReference>
<name>D0LNZ2_HALO1</name>
<dbReference type="OrthoDB" id="9806532at2"/>